<dbReference type="Proteomes" id="UP000019151">
    <property type="component" value="Chromosome"/>
</dbReference>
<evidence type="ECO:0000313" key="3">
    <source>
        <dbReference type="Proteomes" id="UP000019151"/>
    </source>
</evidence>
<evidence type="ECO:0000256" key="1">
    <source>
        <dbReference type="SAM" id="SignalP"/>
    </source>
</evidence>
<gene>
    <name evidence="2" type="ORF">J421_2692</name>
</gene>
<proteinExistence type="predicted"/>
<dbReference type="NCBIfam" id="TIGR02595">
    <property type="entry name" value="PEP_CTERM"/>
    <property type="match status" value="1"/>
</dbReference>
<feature type="signal peptide" evidence="1">
    <location>
        <begin position="1"/>
        <end position="27"/>
    </location>
</feature>
<dbReference type="PATRIC" id="fig|861299.3.peg.2741"/>
<sequence>MNRLRRAQQIGLGVAVALFAMASRASAQCLTNAGTQVGNPALGATVGTFIGLGIDPNTTCIENGLWTDPSGFVFGSYVKGAEGAGFGYDPTSLGAYNGANLGSIAANANARDFYWVQDVGGCGSYGGVGGNCPSNGIIWDLGGQANQLAVFVFVDHGPIPLEVLENTAWLSNDPNAADAGWTQASLVHVYGGGWSPDPNIADGFVAVYQLAGGATFRYASVTWGGPGAIQRDGDNEIDAVGGLTARGCGVNGVNCGTVPEPMTTSLLGGGLALLSLGALRRRRA</sequence>
<dbReference type="InterPro" id="IPR013424">
    <property type="entry name" value="Ice-binding_C"/>
</dbReference>
<dbReference type="RefSeq" id="WP_148306306.1">
    <property type="nucleotide sequence ID" value="NZ_CP007128.1"/>
</dbReference>
<feature type="chain" id="PRO_5004795524" evidence="1">
    <location>
        <begin position="28"/>
        <end position="284"/>
    </location>
</feature>
<name>W0RGM4_9BACT</name>
<reference evidence="2 3" key="1">
    <citation type="journal article" date="2014" name="Genome Announc.">
        <title>Genome Sequence and Methylome of Soil Bacterium Gemmatirosa kalamazoonensis KBS708T, a Member of the Rarely Cultivated Gemmatimonadetes Phylum.</title>
        <authorList>
            <person name="Debruyn J.M."/>
            <person name="Radosevich M."/>
            <person name="Wommack K.E."/>
            <person name="Polson S.W."/>
            <person name="Hauser L.J."/>
            <person name="Fawaz M.N."/>
            <person name="Korlach J."/>
            <person name="Tsai Y.C."/>
        </authorList>
    </citation>
    <scope>NUCLEOTIDE SEQUENCE [LARGE SCALE GENOMIC DNA]</scope>
    <source>
        <strain evidence="2 3">KBS708</strain>
    </source>
</reference>
<dbReference type="EMBL" id="CP007128">
    <property type="protein sequence ID" value="AHG90229.1"/>
    <property type="molecule type" value="Genomic_DNA"/>
</dbReference>
<keyword evidence="3" id="KW-1185">Reference proteome</keyword>
<dbReference type="InParanoid" id="W0RGM4"/>
<keyword evidence="1" id="KW-0732">Signal</keyword>
<dbReference type="AlphaFoldDB" id="W0RGM4"/>
<organism evidence="2 3">
    <name type="scientific">Gemmatirosa kalamazoonensis</name>
    <dbReference type="NCBI Taxonomy" id="861299"/>
    <lineage>
        <taxon>Bacteria</taxon>
        <taxon>Pseudomonadati</taxon>
        <taxon>Gemmatimonadota</taxon>
        <taxon>Gemmatimonadia</taxon>
        <taxon>Gemmatimonadales</taxon>
        <taxon>Gemmatimonadaceae</taxon>
        <taxon>Gemmatirosa</taxon>
    </lineage>
</organism>
<accession>W0RGM4</accession>
<dbReference type="HOGENOM" id="CLU_979197_0_0_0"/>
<dbReference type="KEGG" id="gba:J421_2692"/>
<protein>
    <submittedName>
        <fullName evidence="2">PEP motif putative anchor domain protein</fullName>
    </submittedName>
</protein>
<evidence type="ECO:0000313" key="2">
    <source>
        <dbReference type="EMBL" id="AHG90229.1"/>
    </source>
</evidence>